<evidence type="ECO:0000313" key="1">
    <source>
        <dbReference type="EMBL" id="GBM10615.1"/>
    </source>
</evidence>
<evidence type="ECO:0000313" key="2">
    <source>
        <dbReference type="Proteomes" id="UP000499080"/>
    </source>
</evidence>
<protein>
    <submittedName>
        <fullName evidence="1">Uncharacterized protein</fullName>
    </submittedName>
</protein>
<keyword evidence="2" id="KW-1185">Reference proteome</keyword>
<proteinExistence type="predicted"/>
<dbReference type="EMBL" id="BGPR01000288">
    <property type="protein sequence ID" value="GBM10615.1"/>
    <property type="molecule type" value="Genomic_DNA"/>
</dbReference>
<name>A0A4Y2D4Y7_ARAVE</name>
<sequence length="79" mass="9339">MTPSLNKPEHLLRMALRWPRIYFHFSKLKEYLSGKRFSSDNDVKTPDESSGHDFYQAGLNKLALRSDKCRNRFGDYVEK</sequence>
<reference evidence="1 2" key="1">
    <citation type="journal article" date="2019" name="Sci. Rep.">
        <title>Orb-weaving spider Araneus ventricosus genome elucidates the spidroin gene catalogue.</title>
        <authorList>
            <person name="Kono N."/>
            <person name="Nakamura H."/>
            <person name="Ohtoshi R."/>
            <person name="Moran D.A.P."/>
            <person name="Shinohara A."/>
            <person name="Yoshida Y."/>
            <person name="Fujiwara M."/>
            <person name="Mori M."/>
            <person name="Tomita M."/>
            <person name="Arakawa K."/>
        </authorList>
    </citation>
    <scope>NUCLEOTIDE SEQUENCE [LARGE SCALE GENOMIC DNA]</scope>
</reference>
<accession>A0A4Y2D4Y7</accession>
<gene>
    <name evidence="1" type="ORF">AVEN_21934_1</name>
</gene>
<organism evidence="1 2">
    <name type="scientific">Araneus ventricosus</name>
    <name type="common">Orbweaver spider</name>
    <name type="synonym">Epeira ventricosa</name>
    <dbReference type="NCBI Taxonomy" id="182803"/>
    <lineage>
        <taxon>Eukaryota</taxon>
        <taxon>Metazoa</taxon>
        <taxon>Ecdysozoa</taxon>
        <taxon>Arthropoda</taxon>
        <taxon>Chelicerata</taxon>
        <taxon>Arachnida</taxon>
        <taxon>Araneae</taxon>
        <taxon>Araneomorphae</taxon>
        <taxon>Entelegynae</taxon>
        <taxon>Araneoidea</taxon>
        <taxon>Araneidae</taxon>
        <taxon>Araneus</taxon>
    </lineage>
</organism>
<dbReference type="OrthoDB" id="616263at2759"/>
<dbReference type="Proteomes" id="UP000499080">
    <property type="component" value="Unassembled WGS sequence"/>
</dbReference>
<comment type="caution">
    <text evidence="1">The sequence shown here is derived from an EMBL/GenBank/DDBJ whole genome shotgun (WGS) entry which is preliminary data.</text>
</comment>
<dbReference type="AlphaFoldDB" id="A0A4Y2D4Y7"/>